<name>A0A3M4LX06_PSECI</name>
<organism evidence="1 2">
    <name type="scientific">Pseudomonas cichorii</name>
    <dbReference type="NCBI Taxonomy" id="36746"/>
    <lineage>
        <taxon>Bacteria</taxon>
        <taxon>Pseudomonadati</taxon>
        <taxon>Pseudomonadota</taxon>
        <taxon>Gammaproteobacteria</taxon>
        <taxon>Pseudomonadales</taxon>
        <taxon>Pseudomonadaceae</taxon>
        <taxon>Pseudomonas</taxon>
    </lineage>
</organism>
<sequence length="125" mass="13911">MNHEEIDRQLIELLRTPAQERTPGIIESSIALICTAAELETAPATPTQQEQIKLIAIIERLACDLKTTNNNVTLELSADDPNPIHQALHLSMRLPNGNYLFGWGRTAEETLRDMREVVPTKAKAA</sequence>
<evidence type="ECO:0000313" key="2">
    <source>
        <dbReference type="Proteomes" id="UP000277236"/>
    </source>
</evidence>
<reference evidence="1 2" key="1">
    <citation type="submission" date="2018-08" db="EMBL/GenBank/DDBJ databases">
        <title>Recombination of ecologically and evolutionarily significant loci maintains genetic cohesion in the Pseudomonas syringae species complex.</title>
        <authorList>
            <person name="Dillon M."/>
            <person name="Thakur S."/>
            <person name="Almeida R.N.D."/>
            <person name="Weir B.S."/>
            <person name="Guttman D.S."/>
        </authorList>
    </citation>
    <scope>NUCLEOTIDE SEQUENCE [LARGE SCALE GENOMIC DNA]</scope>
    <source>
        <strain evidence="1 2">ICMP 3353</strain>
    </source>
</reference>
<dbReference type="EMBL" id="RBRE01000044">
    <property type="protein sequence ID" value="RMQ45999.1"/>
    <property type="molecule type" value="Genomic_DNA"/>
</dbReference>
<dbReference type="RefSeq" id="WP_122316113.1">
    <property type="nucleotide sequence ID" value="NZ_RBRE01000044.1"/>
</dbReference>
<dbReference type="OrthoDB" id="7005021at2"/>
<proteinExistence type="predicted"/>
<protein>
    <submittedName>
        <fullName evidence="1">Uncharacterized protein</fullName>
    </submittedName>
</protein>
<gene>
    <name evidence="1" type="ORF">ALQ04_01648</name>
</gene>
<accession>A0A3M4LX06</accession>
<dbReference type="AlphaFoldDB" id="A0A3M4LX06"/>
<evidence type="ECO:0000313" key="1">
    <source>
        <dbReference type="EMBL" id="RMQ45999.1"/>
    </source>
</evidence>
<comment type="caution">
    <text evidence="1">The sequence shown here is derived from an EMBL/GenBank/DDBJ whole genome shotgun (WGS) entry which is preliminary data.</text>
</comment>
<dbReference type="Proteomes" id="UP000277236">
    <property type="component" value="Unassembled WGS sequence"/>
</dbReference>